<name>W9ND44_FUSOX</name>
<evidence type="ECO:0000313" key="1">
    <source>
        <dbReference type="EMBL" id="EXA28646.1"/>
    </source>
</evidence>
<proteinExistence type="predicted"/>
<reference evidence="1" key="2">
    <citation type="submission" date="2014-02" db="EMBL/GenBank/DDBJ databases">
        <title>Annotation of the Genome Sequence of Fusarium oxysporum HDV247.</title>
        <authorList>
            <consortium name="The Broad Institute Genomics Platform"/>
            <person name="Ma L.-J."/>
            <person name="Corby-Kistler H."/>
            <person name="Broz K."/>
            <person name="Gale L.R."/>
            <person name="Jonkers W."/>
            <person name="O'Donnell K."/>
            <person name="Ploetz R."/>
            <person name="Steinberg C."/>
            <person name="Schwartz D.C."/>
            <person name="VanEtten H."/>
            <person name="Zhou S."/>
            <person name="Young S.K."/>
            <person name="Zeng Q."/>
            <person name="Gargeya S."/>
            <person name="Fitzgerald M."/>
            <person name="Abouelleil A."/>
            <person name="Alvarado L."/>
            <person name="Chapman S.B."/>
            <person name="Gainer-Dewar J."/>
            <person name="Goldberg J."/>
            <person name="Griggs A."/>
            <person name="Gujja S."/>
            <person name="Hansen M."/>
            <person name="Howarth C."/>
            <person name="Imamovic A."/>
            <person name="Ireland A."/>
            <person name="Larimer J."/>
            <person name="McCowan C."/>
            <person name="Murphy C."/>
            <person name="Pearson M."/>
            <person name="Poon T.W."/>
            <person name="Priest M."/>
            <person name="Roberts A."/>
            <person name="Saif S."/>
            <person name="Shea T."/>
            <person name="Sykes S."/>
            <person name="Wortman J."/>
            <person name="Nusbaum C."/>
            <person name="Birren B."/>
        </authorList>
    </citation>
    <scope>NUCLEOTIDE SEQUENCE</scope>
    <source>
        <strain evidence="1">HDV247</strain>
    </source>
</reference>
<dbReference type="EMBL" id="KI981314">
    <property type="protein sequence ID" value="EXA28646.1"/>
    <property type="molecule type" value="Genomic_DNA"/>
</dbReference>
<sequence>MHLNSDMSDKRIYYLFKPGQVAYANFIYCSFSSHPYY</sequence>
<organism evidence="1">
    <name type="scientific">Fusarium oxysporum f. sp. pisi HDV247</name>
    <dbReference type="NCBI Taxonomy" id="1080344"/>
    <lineage>
        <taxon>Eukaryota</taxon>
        <taxon>Fungi</taxon>
        <taxon>Dikarya</taxon>
        <taxon>Ascomycota</taxon>
        <taxon>Pezizomycotina</taxon>
        <taxon>Sordariomycetes</taxon>
        <taxon>Hypocreomycetidae</taxon>
        <taxon>Hypocreales</taxon>
        <taxon>Nectriaceae</taxon>
        <taxon>Fusarium</taxon>
        <taxon>Fusarium oxysporum species complex</taxon>
    </lineage>
</organism>
<reference evidence="1" key="1">
    <citation type="submission" date="2011-10" db="EMBL/GenBank/DDBJ databases">
        <title>The Genome Sequence of Fusarium oxysporum HDV247.</title>
        <authorList>
            <consortium name="The Broad Institute Genome Sequencing Platform"/>
            <person name="Ma L.-J."/>
            <person name="Gale L.R."/>
            <person name="Schwartz D.C."/>
            <person name="Zhou S."/>
            <person name="Corby-Kistler H."/>
            <person name="Young S.K."/>
            <person name="Zeng Q."/>
            <person name="Gargeya S."/>
            <person name="Fitzgerald M."/>
            <person name="Haas B."/>
            <person name="Abouelleil A."/>
            <person name="Alvarado L."/>
            <person name="Arachchi H.M."/>
            <person name="Berlin A."/>
            <person name="Brown A."/>
            <person name="Chapman S.B."/>
            <person name="Chen Z."/>
            <person name="Dunbar C."/>
            <person name="Freedman E."/>
            <person name="Gearin G."/>
            <person name="Goldberg J."/>
            <person name="Griggs A."/>
            <person name="Gujja S."/>
            <person name="Heiman D."/>
            <person name="Howarth C."/>
            <person name="Larson L."/>
            <person name="Lui A."/>
            <person name="MacDonald P.J.P."/>
            <person name="Montmayeur A."/>
            <person name="Murphy C."/>
            <person name="Neiman D."/>
            <person name="Pearson M."/>
            <person name="Priest M."/>
            <person name="Roberts A."/>
            <person name="Saif S."/>
            <person name="Shea T."/>
            <person name="Shenoy N."/>
            <person name="Sisk P."/>
            <person name="Stolte C."/>
            <person name="Sykes S."/>
            <person name="Wortman J."/>
            <person name="Nusbaum C."/>
            <person name="Birren B."/>
        </authorList>
    </citation>
    <scope>NUCLEOTIDE SEQUENCE [LARGE SCALE GENOMIC DNA]</scope>
    <source>
        <strain evidence="1">HDV247</strain>
    </source>
</reference>
<dbReference type="HOGENOM" id="CLU_3399447_0_0_1"/>
<dbReference type="Proteomes" id="UP000030751">
    <property type="component" value="Unassembled WGS sequence"/>
</dbReference>
<gene>
    <name evidence="1" type="ORF">FOVG_19762</name>
</gene>
<protein>
    <submittedName>
        <fullName evidence="1">Uncharacterized protein</fullName>
    </submittedName>
</protein>
<dbReference type="AlphaFoldDB" id="W9ND44"/>
<accession>W9ND44</accession>